<dbReference type="AlphaFoldDB" id="A0A9D5CFZ9"/>
<reference evidence="3" key="2">
    <citation type="journal article" date="2022" name="Hortic Res">
        <title>The genome of Dioscorea zingiberensis sheds light on the biosynthesis, origin and evolution of the medicinally important diosgenin saponins.</title>
        <authorList>
            <person name="Li Y."/>
            <person name="Tan C."/>
            <person name="Li Z."/>
            <person name="Guo J."/>
            <person name="Li S."/>
            <person name="Chen X."/>
            <person name="Wang C."/>
            <person name="Dai X."/>
            <person name="Yang H."/>
            <person name="Song W."/>
            <person name="Hou L."/>
            <person name="Xu J."/>
            <person name="Tong Z."/>
            <person name="Xu A."/>
            <person name="Yuan X."/>
            <person name="Wang W."/>
            <person name="Yang Q."/>
            <person name="Chen L."/>
            <person name="Sun Z."/>
            <person name="Wang K."/>
            <person name="Pan B."/>
            <person name="Chen J."/>
            <person name="Bao Y."/>
            <person name="Liu F."/>
            <person name="Qi X."/>
            <person name="Gang D.R."/>
            <person name="Wen J."/>
            <person name="Li J."/>
        </authorList>
    </citation>
    <scope>NUCLEOTIDE SEQUENCE</scope>
    <source>
        <strain evidence="3">Dzin_1.0</strain>
    </source>
</reference>
<comment type="caution">
    <text evidence="3">The sequence shown here is derived from an EMBL/GenBank/DDBJ whole genome shotgun (WGS) entry which is preliminary data.</text>
</comment>
<keyword evidence="2" id="KW-0812">Transmembrane</keyword>
<evidence type="ECO:0000313" key="4">
    <source>
        <dbReference type="Proteomes" id="UP001085076"/>
    </source>
</evidence>
<dbReference type="OrthoDB" id="155203at2759"/>
<dbReference type="EMBL" id="JAGGNH010000005">
    <property type="protein sequence ID" value="KAJ0972561.1"/>
    <property type="molecule type" value="Genomic_DNA"/>
</dbReference>
<reference evidence="3" key="1">
    <citation type="submission" date="2021-03" db="EMBL/GenBank/DDBJ databases">
        <authorList>
            <person name="Li Z."/>
            <person name="Yang C."/>
        </authorList>
    </citation>
    <scope>NUCLEOTIDE SEQUENCE</scope>
    <source>
        <strain evidence="3">Dzin_1.0</strain>
        <tissue evidence="3">Leaf</tissue>
    </source>
</reference>
<keyword evidence="4" id="KW-1185">Reference proteome</keyword>
<keyword evidence="2" id="KW-1133">Transmembrane helix</keyword>
<dbReference type="InterPro" id="IPR004345">
    <property type="entry name" value="TB2_DP1_HVA22"/>
</dbReference>
<dbReference type="PANTHER" id="PTHR36068">
    <property type="entry name" value="OS01G0102500 PROTEIN"/>
    <property type="match status" value="1"/>
</dbReference>
<name>A0A9D5CFZ9_9LILI</name>
<sequence length="484" mass="53731">MGKLLCDSGAVAEALTPSSASVGWSDPVHITAPTPDPEPWDGVRGLEDQQRRHLARIHARGVLWKNPSEGQAAESVGFSLEHGGEVEADGNCLFTAARTAMGGKVGARELRQRTVGRFLEDYGRDDGVGRRAIDAAIQHLYLPDLRAGWGVHVVQEVKLLAKKADRPVLDASIQELVDLGLQREVAAESIYKEQCMAVEDGESWGKYMSISGLPEDEYDIITLQYTEAGLLTVDENQDGHAAAFGDDIAIESLATEFKREVYVVQAHGSDAMVDEENCVFFLPHRPRGQICEPPIFLFMKGTGWCGAGGDHYEPLMATPIPLISQEKAAVLQFQQKHMGYFWTFLTYINALSGPTIILLYPLYASIQALESPSKLDDEQWLAYWILYSFLTLLEMVADPILKWIPIWYQMKVVLVAWLVLPQFRGAAFLYQRFVREHLIRHNNGMTKDNGDHTSSTSPSSSSPKKEKKKPLLAFLNSKKGGQAD</sequence>
<dbReference type="PANTHER" id="PTHR36068:SF1">
    <property type="entry name" value="OS01G0102500 PROTEIN"/>
    <property type="match status" value="1"/>
</dbReference>
<evidence type="ECO:0008006" key="5">
    <source>
        <dbReference type="Google" id="ProtNLM"/>
    </source>
</evidence>
<feature type="transmembrane region" description="Helical" evidence="2">
    <location>
        <begin position="406"/>
        <end position="430"/>
    </location>
</feature>
<accession>A0A9D5CFZ9</accession>
<protein>
    <recommendedName>
        <fullName evidence="5">OTU domain-containing protein</fullName>
    </recommendedName>
</protein>
<feature type="compositionally biased region" description="Low complexity" evidence="1">
    <location>
        <begin position="453"/>
        <end position="462"/>
    </location>
</feature>
<proteinExistence type="predicted"/>
<evidence type="ECO:0000256" key="2">
    <source>
        <dbReference type="SAM" id="Phobius"/>
    </source>
</evidence>
<keyword evidence="2" id="KW-0472">Membrane</keyword>
<gene>
    <name evidence="3" type="ORF">J5N97_020520</name>
</gene>
<feature type="region of interest" description="Disordered" evidence="1">
    <location>
        <begin position="18"/>
        <end position="41"/>
    </location>
</feature>
<evidence type="ECO:0000256" key="1">
    <source>
        <dbReference type="SAM" id="MobiDB-lite"/>
    </source>
</evidence>
<dbReference type="CDD" id="cd22744">
    <property type="entry name" value="OTU"/>
    <property type="match status" value="1"/>
</dbReference>
<dbReference type="Pfam" id="PF03134">
    <property type="entry name" value="TB2_DP1_HVA22"/>
    <property type="match status" value="1"/>
</dbReference>
<feature type="transmembrane region" description="Helical" evidence="2">
    <location>
        <begin position="381"/>
        <end position="400"/>
    </location>
</feature>
<feature type="region of interest" description="Disordered" evidence="1">
    <location>
        <begin position="444"/>
        <end position="484"/>
    </location>
</feature>
<dbReference type="Proteomes" id="UP001085076">
    <property type="component" value="Miscellaneous, Linkage group lg05"/>
</dbReference>
<feature type="transmembrane region" description="Helical" evidence="2">
    <location>
        <begin position="340"/>
        <end position="360"/>
    </location>
</feature>
<evidence type="ECO:0000313" key="3">
    <source>
        <dbReference type="EMBL" id="KAJ0972561.1"/>
    </source>
</evidence>
<organism evidence="3 4">
    <name type="scientific">Dioscorea zingiberensis</name>
    <dbReference type="NCBI Taxonomy" id="325984"/>
    <lineage>
        <taxon>Eukaryota</taxon>
        <taxon>Viridiplantae</taxon>
        <taxon>Streptophyta</taxon>
        <taxon>Embryophyta</taxon>
        <taxon>Tracheophyta</taxon>
        <taxon>Spermatophyta</taxon>
        <taxon>Magnoliopsida</taxon>
        <taxon>Liliopsida</taxon>
        <taxon>Dioscoreales</taxon>
        <taxon>Dioscoreaceae</taxon>
        <taxon>Dioscorea</taxon>
    </lineage>
</organism>